<evidence type="ECO:0000256" key="1">
    <source>
        <dbReference type="SAM" id="MobiDB-lite"/>
    </source>
</evidence>
<dbReference type="OrthoDB" id="2015116at2759"/>
<dbReference type="Proteomes" id="UP000440578">
    <property type="component" value="Unassembled WGS sequence"/>
</dbReference>
<comment type="caution">
    <text evidence="2">The sequence shown here is derived from an EMBL/GenBank/DDBJ whole genome shotgun (WGS) entry which is preliminary data.</text>
</comment>
<protein>
    <submittedName>
        <fullName evidence="2">Uncharacterized protein</fullName>
    </submittedName>
</protein>
<dbReference type="AlphaFoldDB" id="A0A6A4V9T1"/>
<feature type="compositionally biased region" description="Basic and acidic residues" evidence="1">
    <location>
        <begin position="119"/>
        <end position="129"/>
    </location>
</feature>
<gene>
    <name evidence="2" type="ORF">FJT64_011349</name>
</gene>
<feature type="region of interest" description="Disordered" evidence="1">
    <location>
        <begin position="1"/>
        <end position="151"/>
    </location>
</feature>
<evidence type="ECO:0000313" key="3">
    <source>
        <dbReference type="Proteomes" id="UP000440578"/>
    </source>
</evidence>
<sequence length="151" mass="16587">MMGAAAPRSHLGPYGSREQALYGSQVPLYGPKPTGQDGPASLNITAGRTSYPAHIRRARTPGALSERAAPSRGSRTPVPLPDYDDDEREERQSTARGYPPVPRPRSRGSVANQSLVYYDIHDFEQRETLRGPGRGPPPMSTYSSRTSNYFR</sequence>
<feature type="compositionally biased region" description="Polar residues" evidence="1">
    <location>
        <begin position="140"/>
        <end position="151"/>
    </location>
</feature>
<accession>A0A6A4V9T1</accession>
<reference evidence="2 3" key="1">
    <citation type="submission" date="2019-07" db="EMBL/GenBank/DDBJ databases">
        <title>Draft genome assembly of a fouling barnacle, Amphibalanus amphitrite (Darwin, 1854): The first reference genome for Thecostraca.</title>
        <authorList>
            <person name="Kim W."/>
        </authorList>
    </citation>
    <scope>NUCLEOTIDE SEQUENCE [LARGE SCALE GENOMIC DNA]</scope>
    <source>
        <strain evidence="2">SNU_AA5</strain>
        <tissue evidence="2">Soma without cirri and trophi</tissue>
    </source>
</reference>
<keyword evidence="3" id="KW-1185">Reference proteome</keyword>
<name>A0A6A4V9T1_AMPAM</name>
<organism evidence="2 3">
    <name type="scientific">Amphibalanus amphitrite</name>
    <name type="common">Striped barnacle</name>
    <name type="synonym">Balanus amphitrite</name>
    <dbReference type="NCBI Taxonomy" id="1232801"/>
    <lineage>
        <taxon>Eukaryota</taxon>
        <taxon>Metazoa</taxon>
        <taxon>Ecdysozoa</taxon>
        <taxon>Arthropoda</taxon>
        <taxon>Crustacea</taxon>
        <taxon>Multicrustacea</taxon>
        <taxon>Cirripedia</taxon>
        <taxon>Thoracica</taxon>
        <taxon>Thoracicalcarea</taxon>
        <taxon>Balanomorpha</taxon>
        <taxon>Balanoidea</taxon>
        <taxon>Balanidae</taxon>
        <taxon>Amphibalaninae</taxon>
        <taxon>Amphibalanus</taxon>
    </lineage>
</organism>
<proteinExistence type="predicted"/>
<dbReference type="EMBL" id="VIIS01001956">
    <property type="protein sequence ID" value="KAF0290423.1"/>
    <property type="molecule type" value="Genomic_DNA"/>
</dbReference>
<evidence type="ECO:0000313" key="2">
    <source>
        <dbReference type="EMBL" id="KAF0290423.1"/>
    </source>
</evidence>